<evidence type="ECO:0000256" key="3">
    <source>
        <dbReference type="ARBA" id="ARBA00022801"/>
    </source>
</evidence>
<dbReference type="InterPro" id="IPR035451">
    <property type="entry name" value="Ada-like_dom_sf"/>
</dbReference>
<evidence type="ECO:0000313" key="5">
    <source>
        <dbReference type="Proteomes" id="UP000319627"/>
    </source>
</evidence>
<dbReference type="InterPro" id="IPR007346">
    <property type="entry name" value="Endonuclease-I"/>
</dbReference>
<evidence type="ECO:0000256" key="1">
    <source>
        <dbReference type="ARBA" id="ARBA00006429"/>
    </source>
</evidence>
<name>A0A562HZY5_9GAMM</name>
<organism evidence="4 5">
    <name type="scientific">Azomonas agilis</name>
    <dbReference type="NCBI Taxonomy" id="116849"/>
    <lineage>
        <taxon>Bacteria</taxon>
        <taxon>Pseudomonadati</taxon>
        <taxon>Pseudomonadota</taxon>
        <taxon>Gammaproteobacteria</taxon>
        <taxon>Pseudomonadales</taxon>
        <taxon>Pseudomonadaceae</taxon>
        <taxon>Azomonas</taxon>
    </lineage>
</organism>
<reference evidence="4 5" key="1">
    <citation type="submission" date="2019-07" db="EMBL/GenBank/DDBJ databases">
        <title>Genomic Encyclopedia of Type Strains, Phase I: the one thousand microbial genomes (KMG-I) project.</title>
        <authorList>
            <person name="Kyrpides N."/>
        </authorList>
    </citation>
    <scope>NUCLEOTIDE SEQUENCE [LARGE SCALE GENOMIC DNA]</scope>
    <source>
        <strain evidence="4 5">DSM 375</strain>
    </source>
</reference>
<gene>
    <name evidence="4" type="ORF">LX59_02523</name>
</gene>
<keyword evidence="3" id="KW-0378">Hydrolase</keyword>
<evidence type="ECO:0000256" key="2">
    <source>
        <dbReference type="ARBA" id="ARBA00022722"/>
    </source>
</evidence>
<dbReference type="Pfam" id="PF04231">
    <property type="entry name" value="Endonuclease_1"/>
    <property type="match status" value="1"/>
</dbReference>
<dbReference type="GO" id="GO:0016787">
    <property type="term" value="F:hydrolase activity"/>
    <property type="evidence" value="ECO:0007669"/>
    <property type="project" value="UniProtKB-KW"/>
</dbReference>
<dbReference type="PANTHER" id="PTHR33607:SF2">
    <property type="entry name" value="ENDONUCLEASE-1"/>
    <property type="match status" value="1"/>
</dbReference>
<keyword evidence="2" id="KW-0540">Nuclease</keyword>
<evidence type="ECO:0000313" key="4">
    <source>
        <dbReference type="EMBL" id="TWH64320.1"/>
    </source>
</evidence>
<comment type="caution">
    <text evidence="4">The sequence shown here is derived from an EMBL/GenBank/DDBJ whole genome shotgun (WGS) entry which is preliminary data.</text>
</comment>
<dbReference type="AlphaFoldDB" id="A0A562HZY5"/>
<dbReference type="Proteomes" id="UP000319627">
    <property type="component" value="Unassembled WGS sequence"/>
</dbReference>
<sequence length="341" mass="38644">METLLKSLLSILHTKQRRLAAAVIAALVSAVTAYLGLRPQPEVQTFEQAKVALREQVYYDQNSKTNPGTFYCGCRWEWVGRSGGRVDLASCGYQVRSQQTRAERTEWEHVVPAWVFGHQLQCWQKGGRKNCKDTDATFRRMEGDMHNLTPAIGEVNADRSNYSYGMLSSSVPKSYGSCPTRVDFKNRVVEPRDAVKGQAARIYFYMHDRYGLNMSRQQQQLFMAWDRQFPVSDWERERDRRIAKVQGNSNPFVTGKRTWVLDAKASDVAEVPPIEEDEDNPESNSTVAAQTAPIVGNRNSRVYHLPEGCPSYERVTGDTRVEFRTVAEAEAAGFKKAGNCR</sequence>
<dbReference type="Gene3D" id="3.40.10.10">
    <property type="entry name" value="DNA Methylphosphotriester Repair Domain"/>
    <property type="match status" value="1"/>
</dbReference>
<keyword evidence="5" id="KW-1185">Reference proteome</keyword>
<accession>A0A562HZY5</accession>
<dbReference type="EMBL" id="VLKG01000010">
    <property type="protein sequence ID" value="TWH64320.1"/>
    <property type="molecule type" value="Genomic_DNA"/>
</dbReference>
<comment type="similarity">
    <text evidence="1">Belongs to the EndA/NucM nuclease family.</text>
</comment>
<dbReference type="GO" id="GO:0004518">
    <property type="term" value="F:nuclease activity"/>
    <property type="evidence" value="ECO:0007669"/>
    <property type="project" value="UniProtKB-KW"/>
</dbReference>
<protein>
    <submittedName>
        <fullName evidence="4">Deoxyribonuclease-1</fullName>
    </submittedName>
</protein>
<dbReference type="SUPFAM" id="SSF54060">
    <property type="entry name" value="His-Me finger endonucleases"/>
    <property type="match status" value="1"/>
</dbReference>
<dbReference type="InterPro" id="IPR044925">
    <property type="entry name" value="His-Me_finger_sf"/>
</dbReference>
<dbReference type="SUPFAM" id="SSF57884">
    <property type="entry name" value="Ada DNA repair protein, N-terminal domain (N-Ada 10)"/>
    <property type="match status" value="1"/>
</dbReference>
<dbReference type="PANTHER" id="PTHR33607">
    <property type="entry name" value="ENDONUCLEASE-1"/>
    <property type="match status" value="1"/>
</dbReference>
<proteinExistence type="inferred from homology"/>